<protein>
    <recommendedName>
        <fullName evidence="9">Glycosyltransferase RgtA/B/C/D-like domain-containing protein</fullName>
    </recommendedName>
</protein>
<feature type="transmembrane region" description="Helical" evidence="8">
    <location>
        <begin position="95"/>
        <end position="116"/>
    </location>
</feature>
<comment type="caution">
    <text evidence="10">The sequence shown here is derived from an EMBL/GenBank/DDBJ whole genome shotgun (WGS) entry which is preliminary data.</text>
</comment>
<sequence length="514" mass="59242">MVIRQKSNKRQEFFFLGLIILFSLVLRTYQLTKVPSGFFCDEAAIGYNAYKLLTTGRDEYGLSWPVFFRSFGDYRTPVPIYSNLVTVALFGLSEFAVRLAPALYGVGTTILLYFVGKKLSNKFVGFTAAMLFAINPWALQVNRWGAEYSPYLFFITLGLLLYILAFEKPKLLILSFLTFGITLYTYQPSWVAVPPFLLGALLLWLVKKKGSKKILLVIIGLCVFYIICRPIISGIKSELLLSRWHQSFDDKTNVTIYKKIFKIKDLYIDHFRSSFLFKTGENGIPGRFITRNIVRGMGEFYYYQLFLLIIGIIVAFHKRKGWLLILLLLLLYPLGSVLSFQGPNVTRSELGIIPITLLSALGFSEIFSLFINNRLSYTILMSTCLIFFVFSLNYYLYLYYVDYPKYSSDYWGWQYGPKDIINYFMSVEDKYDEMYYTGEANAPQIFLPFYTIDGKLGCKKCALGDIKQLDAHKKQLFVANPGIIKQWGKGFQVVREFVYPNGDIAFQAVIYHNK</sequence>
<feature type="transmembrane region" description="Helical" evidence="8">
    <location>
        <begin position="300"/>
        <end position="316"/>
    </location>
</feature>
<feature type="transmembrane region" description="Helical" evidence="8">
    <location>
        <begin position="323"/>
        <end position="340"/>
    </location>
</feature>
<feature type="transmembrane region" description="Helical" evidence="8">
    <location>
        <begin position="352"/>
        <end position="371"/>
    </location>
</feature>
<feature type="transmembrane region" description="Helical" evidence="8">
    <location>
        <begin position="171"/>
        <end position="186"/>
    </location>
</feature>
<evidence type="ECO:0000256" key="4">
    <source>
        <dbReference type="ARBA" id="ARBA00022679"/>
    </source>
</evidence>
<dbReference type="InterPro" id="IPR050297">
    <property type="entry name" value="LipidA_mod_glycosyltrf_83"/>
</dbReference>
<dbReference type="PANTHER" id="PTHR33908:SF11">
    <property type="entry name" value="MEMBRANE PROTEIN"/>
    <property type="match status" value="1"/>
</dbReference>
<gene>
    <name evidence="10" type="ORF">AUJ73_01990</name>
</gene>
<dbReference type="Proteomes" id="UP000183120">
    <property type="component" value="Unassembled WGS sequence"/>
</dbReference>
<evidence type="ECO:0000256" key="3">
    <source>
        <dbReference type="ARBA" id="ARBA00022676"/>
    </source>
</evidence>
<feature type="transmembrane region" description="Helical" evidence="8">
    <location>
        <begin position="148"/>
        <end position="164"/>
    </location>
</feature>
<dbReference type="GO" id="GO:0009103">
    <property type="term" value="P:lipopolysaccharide biosynthetic process"/>
    <property type="evidence" value="ECO:0007669"/>
    <property type="project" value="UniProtKB-ARBA"/>
</dbReference>
<dbReference type="PANTHER" id="PTHR33908">
    <property type="entry name" value="MANNOSYLTRANSFERASE YKCB-RELATED"/>
    <property type="match status" value="1"/>
</dbReference>
<feature type="transmembrane region" description="Helical" evidence="8">
    <location>
        <begin position="123"/>
        <end position="142"/>
    </location>
</feature>
<evidence type="ECO:0000256" key="6">
    <source>
        <dbReference type="ARBA" id="ARBA00022989"/>
    </source>
</evidence>
<keyword evidence="7 8" id="KW-0472">Membrane</keyword>
<organism evidence="10 11">
    <name type="scientific">Candidatus Gottesmanbacteria bacterium CG1_02_37_22</name>
    <dbReference type="NCBI Taxonomy" id="1805209"/>
    <lineage>
        <taxon>Bacteria</taxon>
        <taxon>Candidatus Gottesmaniibacteriota</taxon>
    </lineage>
</organism>
<evidence type="ECO:0000313" key="11">
    <source>
        <dbReference type="Proteomes" id="UP000183120"/>
    </source>
</evidence>
<feature type="transmembrane region" description="Helical" evidence="8">
    <location>
        <begin position="192"/>
        <end position="207"/>
    </location>
</feature>
<keyword evidence="5 8" id="KW-0812">Transmembrane</keyword>
<feature type="transmembrane region" description="Helical" evidence="8">
    <location>
        <begin position="12"/>
        <end position="29"/>
    </location>
</feature>
<comment type="subcellular location">
    <subcellularLocation>
        <location evidence="1">Cell membrane</location>
        <topology evidence="1">Multi-pass membrane protein</topology>
    </subcellularLocation>
</comment>
<evidence type="ECO:0000256" key="2">
    <source>
        <dbReference type="ARBA" id="ARBA00022475"/>
    </source>
</evidence>
<proteinExistence type="predicted"/>
<feature type="domain" description="Glycosyltransferase RgtA/B/C/D-like" evidence="9">
    <location>
        <begin position="76"/>
        <end position="224"/>
    </location>
</feature>
<evidence type="ECO:0000256" key="7">
    <source>
        <dbReference type="ARBA" id="ARBA00023136"/>
    </source>
</evidence>
<dbReference type="InterPro" id="IPR038731">
    <property type="entry name" value="RgtA/B/C-like"/>
</dbReference>
<evidence type="ECO:0000256" key="1">
    <source>
        <dbReference type="ARBA" id="ARBA00004651"/>
    </source>
</evidence>
<dbReference type="STRING" id="1805209.AUJ73_01990"/>
<keyword evidence="3" id="KW-0328">Glycosyltransferase</keyword>
<dbReference type="GO" id="GO:0016763">
    <property type="term" value="F:pentosyltransferase activity"/>
    <property type="evidence" value="ECO:0007669"/>
    <property type="project" value="TreeGrafter"/>
</dbReference>
<reference evidence="10 11" key="1">
    <citation type="journal article" date="2016" name="Environ. Microbiol.">
        <title>Genomic resolution of a cold subsurface aquifer community provides metabolic insights for novel microbes adapted to high CO concentrations.</title>
        <authorList>
            <person name="Probst A.J."/>
            <person name="Castelle C.J."/>
            <person name="Singh A."/>
            <person name="Brown C.T."/>
            <person name="Anantharaman K."/>
            <person name="Sharon I."/>
            <person name="Hug L.A."/>
            <person name="Burstein D."/>
            <person name="Emerson J.B."/>
            <person name="Thomas B.C."/>
            <person name="Banfield J.F."/>
        </authorList>
    </citation>
    <scope>NUCLEOTIDE SEQUENCE [LARGE SCALE GENOMIC DNA]</scope>
    <source>
        <strain evidence="10">CG1_02_37_22</strain>
    </source>
</reference>
<evidence type="ECO:0000313" key="10">
    <source>
        <dbReference type="EMBL" id="OIO14574.1"/>
    </source>
</evidence>
<dbReference type="EMBL" id="MNUY01000030">
    <property type="protein sequence ID" value="OIO14574.1"/>
    <property type="molecule type" value="Genomic_DNA"/>
</dbReference>
<dbReference type="AlphaFoldDB" id="A0A1J4TVV7"/>
<feature type="transmembrane region" description="Helical" evidence="8">
    <location>
        <begin position="378"/>
        <end position="400"/>
    </location>
</feature>
<accession>A0A1J4TVV7</accession>
<evidence type="ECO:0000256" key="8">
    <source>
        <dbReference type="SAM" id="Phobius"/>
    </source>
</evidence>
<keyword evidence="6 8" id="KW-1133">Transmembrane helix</keyword>
<name>A0A1J4TVV7_9BACT</name>
<evidence type="ECO:0000259" key="9">
    <source>
        <dbReference type="Pfam" id="PF13231"/>
    </source>
</evidence>
<dbReference type="GO" id="GO:0005886">
    <property type="term" value="C:plasma membrane"/>
    <property type="evidence" value="ECO:0007669"/>
    <property type="project" value="UniProtKB-SubCell"/>
</dbReference>
<feature type="transmembrane region" description="Helical" evidence="8">
    <location>
        <begin position="214"/>
        <end position="232"/>
    </location>
</feature>
<keyword evidence="2" id="KW-1003">Cell membrane</keyword>
<keyword evidence="4" id="KW-0808">Transferase</keyword>
<dbReference type="Pfam" id="PF13231">
    <property type="entry name" value="PMT_2"/>
    <property type="match status" value="1"/>
</dbReference>
<evidence type="ECO:0000256" key="5">
    <source>
        <dbReference type="ARBA" id="ARBA00022692"/>
    </source>
</evidence>